<evidence type="ECO:0000256" key="8">
    <source>
        <dbReference type="ARBA" id="ARBA00023242"/>
    </source>
</evidence>
<accession>A0A0G4IZL9</accession>
<name>A0A0G4IZL9_PLABS</name>
<feature type="active site" description="Nucleophile" evidence="9">
    <location>
        <position position="116"/>
    </location>
</feature>
<evidence type="ECO:0000256" key="5">
    <source>
        <dbReference type="ARBA" id="ARBA00022786"/>
    </source>
</evidence>
<dbReference type="PANTHER" id="PTHR10589">
    <property type="entry name" value="UBIQUITIN CARBOXYL-TERMINAL HYDROLASE"/>
    <property type="match status" value="1"/>
</dbReference>
<dbReference type="GO" id="GO:0016579">
    <property type="term" value="P:protein deubiquitination"/>
    <property type="evidence" value="ECO:0007669"/>
    <property type="project" value="TreeGrafter"/>
</dbReference>
<evidence type="ECO:0000313" key="16">
    <source>
        <dbReference type="Proteomes" id="UP000290189"/>
    </source>
</evidence>
<feature type="coiled-coil region" evidence="11">
    <location>
        <begin position="295"/>
        <end position="329"/>
    </location>
</feature>
<feature type="active site" description="Proton donor" evidence="9">
    <location>
        <position position="192"/>
    </location>
</feature>
<dbReference type="GO" id="GO:0005634">
    <property type="term" value="C:nucleus"/>
    <property type="evidence" value="ECO:0007669"/>
    <property type="project" value="UniProtKB-SubCell"/>
</dbReference>
<evidence type="ECO:0000256" key="7">
    <source>
        <dbReference type="ARBA" id="ARBA00022807"/>
    </source>
</evidence>
<keyword evidence="5 9" id="KW-0833">Ubl conjugation pathway</keyword>
<evidence type="ECO:0000256" key="4">
    <source>
        <dbReference type="ARBA" id="ARBA00022670"/>
    </source>
</evidence>
<proteinExistence type="inferred from homology"/>
<dbReference type="CDD" id="cd09617">
    <property type="entry name" value="Peptidase_C12_UCH37_BAP1"/>
    <property type="match status" value="1"/>
</dbReference>
<feature type="site" description="Transition state stabilizer" evidence="9">
    <location>
        <position position="110"/>
    </location>
</feature>
<dbReference type="FunFam" id="3.40.532.10:FF:000003">
    <property type="entry name" value="Ubiquitin carboxyl-terminal hydrolase"/>
    <property type="match status" value="1"/>
</dbReference>
<keyword evidence="6 9" id="KW-0378">Hydrolase</keyword>
<keyword evidence="14" id="KW-0496">Mitochondrion</keyword>
<dbReference type="OMA" id="YIQYEIQ"/>
<dbReference type="InterPro" id="IPR041507">
    <property type="entry name" value="UCH_C"/>
</dbReference>
<sequence length="390" mass="43812">MDHWTWNAARATGGQSVAVRVPVGRRGRRTTGRMSQEWCTIESDPGVFTELIESFGVKGVQVEELYDLSQVYDLRPVYGMIFLFKWRREGAPNTSAMEVDDVPGLFFARQVIQNACATQAIISVLLNSPSIELGEELSNFKSFTVDLPPDMRGLSLASAETIRAAHNSFGRPEAFELPDVKPDEKEEDDAFHFVSFIPFNGNLYELDGLKPAPVCHGPCTDDDWLEKAVPVIQERIQSHSHEEIRFNLMAVIANRQEQCGKRLTEMEARRQEAVARLNGTGRTANRISHDLPHGKDELAVAVSAMDAEIEQLKDTIVEEKRKFERWHNENMRRKHNYIPFVFNLLRQLADKDLLTGLVDRARAQRDERRAAAAAAALAAASSSASQPPKQ</sequence>
<dbReference type="AlphaFoldDB" id="A0A0G4IZL9"/>
<dbReference type="Gene3D" id="3.40.532.10">
    <property type="entry name" value="Peptidase C12, ubiquitin carboxyl-terminal hydrolase"/>
    <property type="match status" value="1"/>
</dbReference>
<dbReference type="EMBL" id="CDSF01000101">
    <property type="protein sequence ID" value="CEP00672.1"/>
    <property type="molecule type" value="Genomic_DNA"/>
</dbReference>
<dbReference type="OrthoDB" id="1924260at2759"/>
<dbReference type="STRING" id="37360.A0A0G4IZL9"/>
<evidence type="ECO:0000313" key="15">
    <source>
        <dbReference type="Proteomes" id="UP000039324"/>
    </source>
</evidence>
<evidence type="ECO:0000313" key="13">
    <source>
        <dbReference type="EMBL" id="CEP00672.1"/>
    </source>
</evidence>
<dbReference type="GO" id="GO:0005737">
    <property type="term" value="C:cytoplasm"/>
    <property type="evidence" value="ECO:0007669"/>
    <property type="project" value="TreeGrafter"/>
</dbReference>
<reference evidence="14 16" key="2">
    <citation type="submission" date="2018-03" db="EMBL/GenBank/DDBJ databases">
        <authorList>
            <person name="Fogelqvist J."/>
        </authorList>
    </citation>
    <scope>NUCLEOTIDE SEQUENCE [LARGE SCALE GENOMIC DNA]</scope>
</reference>
<keyword evidence="4 9" id="KW-0645">Protease</keyword>
<evidence type="ECO:0000313" key="14">
    <source>
        <dbReference type="EMBL" id="SPQ93842.1"/>
    </source>
</evidence>
<evidence type="ECO:0000256" key="6">
    <source>
        <dbReference type="ARBA" id="ARBA00022801"/>
    </source>
</evidence>
<evidence type="ECO:0000259" key="12">
    <source>
        <dbReference type="PROSITE" id="PS52048"/>
    </source>
</evidence>
<dbReference type="Pfam" id="PF18031">
    <property type="entry name" value="UCH_C"/>
    <property type="match status" value="1"/>
</dbReference>
<dbReference type="PANTHER" id="PTHR10589:SF16">
    <property type="entry name" value="UBIQUITIN CARBOXYL-TERMINAL HYDROLASE ISOZYME L5"/>
    <property type="match status" value="1"/>
</dbReference>
<feature type="site" description="Important for enzyme activity" evidence="9">
    <location>
        <position position="207"/>
    </location>
</feature>
<dbReference type="InterPro" id="IPR036959">
    <property type="entry name" value="Peptidase_C12_UCH_sf"/>
</dbReference>
<keyword evidence="11" id="KW-0175">Coiled coil</keyword>
<protein>
    <recommendedName>
        <fullName evidence="10">Ubiquitin carboxyl-terminal hydrolase</fullName>
        <ecNumber evidence="10">3.4.19.12</ecNumber>
    </recommendedName>
</protein>
<comment type="subcellular location">
    <subcellularLocation>
        <location evidence="2">Nucleus</location>
    </subcellularLocation>
</comment>
<dbReference type="PRINTS" id="PR00707">
    <property type="entry name" value="UBCTHYDRLASE"/>
</dbReference>
<comment type="similarity">
    <text evidence="3 9 10">Belongs to the peptidase C12 family.</text>
</comment>
<reference evidence="13 15" key="1">
    <citation type="submission" date="2015-02" db="EMBL/GenBank/DDBJ databases">
        <authorList>
            <person name="Chooi Y.-H."/>
        </authorList>
    </citation>
    <scope>NUCLEOTIDE SEQUENCE [LARGE SCALE GENOMIC DNA]</scope>
    <source>
        <strain evidence="13">E3</strain>
    </source>
</reference>
<evidence type="ECO:0000256" key="10">
    <source>
        <dbReference type="RuleBase" id="RU361215"/>
    </source>
</evidence>
<dbReference type="EC" id="3.4.19.12" evidence="10"/>
<organism evidence="13 15">
    <name type="scientific">Plasmodiophora brassicae</name>
    <name type="common">Clubroot disease agent</name>
    <dbReference type="NCBI Taxonomy" id="37360"/>
    <lineage>
        <taxon>Eukaryota</taxon>
        <taxon>Sar</taxon>
        <taxon>Rhizaria</taxon>
        <taxon>Endomyxa</taxon>
        <taxon>Phytomyxea</taxon>
        <taxon>Plasmodiophorida</taxon>
        <taxon>Plasmodiophoridae</taxon>
        <taxon>Plasmodiophora</taxon>
    </lineage>
</organism>
<evidence type="ECO:0000256" key="3">
    <source>
        <dbReference type="ARBA" id="ARBA00009326"/>
    </source>
</evidence>
<dbReference type="GO" id="GO:0004843">
    <property type="term" value="F:cysteine-type deubiquitinase activity"/>
    <property type="evidence" value="ECO:0007669"/>
    <property type="project" value="UniProtKB-UniRule"/>
</dbReference>
<evidence type="ECO:0000256" key="9">
    <source>
        <dbReference type="PROSITE-ProRule" id="PRU01393"/>
    </source>
</evidence>
<keyword evidence="15" id="KW-1185">Reference proteome</keyword>
<dbReference type="GO" id="GO:0006511">
    <property type="term" value="P:ubiquitin-dependent protein catabolic process"/>
    <property type="evidence" value="ECO:0007669"/>
    <property type="project" value="UniProtKB-UniRule"/>
</dbReference>
<geneLocation type="mitochondrion" evidence="14"/>
<feature type="domain" description="UCH catalytic" evidence="12">
    <location>
        <begin position="37"/>
        <end position="253"/>
    </location>
</feature>
<comment type="catalytic activity">
    <reaction evidence="1 9 10">
        <text>Thiol-dependent hydrolysis of ester, thioester, amide, peptide and isopeptide bonds formed by the C-terminal Gly of ubiquitin (a 76-residue protein attached to proteins as an intracellular targeting signal).</text>
        <dbReference type="EC" id="3.4.19.12"/>
    </reaction>
</comment>
<dbReference type="EMBL" id="OVEO01000002">
    <property type="protein sequence ID" value="SPQ93842.1"/>
    <property type="molecule type" value="Genomic_DNA"/>
</dbReference>
<gene>
    <name evidence="13" type="ORF">PBRA_001726</name>
    <name evidence="14" type="ORF">PLBR_LOCUS1057</name>
</gene>
<dbReference type="Pfam" id="PF01088">
    <property type="entry name" value="Peptidase_C12"/>
    <property type="match status" value="1"/>
</dbReference>
<evidence type="ECO:0000256" key="11">
    <source>
        <dbReference type="SAM" id="Coils"/>
    </source>
</evidence>
<dbReference type="Proteomes" id="UP000290189">
    <property type="component" value="Unassembled WGS sequence"/>
</dbReference>
<dbReference type="InterPro" id="IPR001578">
    <property type="entry name" value="Peptidase_C12_UCH"/>
</dbReference>
<dbReference type="Proteomes" id="UP000039324">
    <property type="component" value="Unassembled WGS sequence"/>
</dbReference>
<evidence type="ECO:0000256" key="2">
    <source>
        <dbReference type="ARBA" id="ARBA00004123"/>
    </source>
</evidence>
<keyword evidence="8" id="KW-0539">Nucleus</keyword>
<dbReference type="PROSITE" id="PS52049">
    <property type="entry name" value="ULD"/>
    <property type="match status" value="1"/>
</dbReference>
<dbReference type="PROSITE" id="PS52048">
    <property type="entry name" value="UCH_DOMAIN"/>
    <property type="match status" value="1"/>
</dbReference>
<keyword evidence="7 9" id="KW-0788">Thiol protease</keyword>
<dbReference type="SUPFAM" id="SSF54001">
    <property type="entry name" value="Cysteine proteinases"/>
    <property type="match status" value="1"/>
</dbReference>
<evidence type="ECO:0000256" key="1">
    <source>
        <dbReference type="ARBA" id="ARBA00000707"/>
    </source>
</evidence>
<dbReference type="InterPro" id="IPR038765">
    <property type="entry name" value="Papain-like_cys_pep_sf"/>
</dbReference>